<dbReference type="Pfam" id="PF04995">
    <property type="entry name" value="CcmD"/>
    <property type="match status" value="1"/>
</dbReference>
<keyword evidence="11 12" id="KW-0472">Membrane</keyword>
<evidence type="ECO:0000313" key="13">
    <source>
        <dbReference type="EMBL" id="MBA4612932.1"/>
    </source>
</evidence>
<evidence type="ECO:0000256" key="7">
    <source>
        <dbReference type="ARBA" id="ARBA00022519"/>
    </source>
</evidence>
<dbReference type="RefSeq" id="WP_181761126.1">
    <property type="nucleotide sequence ID" value="NZ_BMCR01000011.1"/>
</dbReference>
<keyword evidence="14" id="KW-1185">Reference proteome</keyword>
<dbReference type="GO" id="GO:0017004">
    <property type="term" value="P:cytochrome complex assembly"/>
    <property type="evidence" value="ECO:0007669"/>
    <property type="project" value="UniProtKB-KW"/>
</dbReference>
<comment type="function">
    <text evidence="1 12">Required for the export of heme to the periplasm for the biogenesis of c-type cytochromes.</text>
</comment>
<dbReference type="AlphaFoldDB" id="A0A838XRJ5"/>
<comment type="caution">
    <text evidence="13">The sequence shown here is derived from an EMBL/GenBank/DDBJ whole genome shotgun (WGS) entry which is preliminary data.</text>
</comment>
<evidence type="ECO:0000256" key="4">
    <source>
        <dbReference type="ARBA" id="ARBA00016461"/>
    </source>
</evidence>
<evidence type="ECO:0000256" key="3">
    <source>
        <dbReference type="ARBA" id="ARBA00008741"/>
    </source>
</evidence>
<keyword evidence="6 12" id="KW-1003">Cell membrane</keyword>
<keyword evidence="10 12" id="KW-1133">Transmembrane helix</keyword>
<comment type="similarity">
    <text evidence="3 12">Belongs to the CcmD/CycX/HelD family.</text>
</comment>
<dbReference type="GO" id="GO:0005886">
    <property type="term" value="C:plasma membrane"/>
    <property type="evidence" value="ECO:0007669"/>
    <property type="project" value="UniProtKB-SubCell"/>
</dbReference>
<protein>
    <recommendedName>
        <fullName evidence="4 12">Heme exporter protein D</fullName>
    </recommendedName>
</protein>
<evidence type="ECO:0000256" key="8">
    <source>
        <dbReference type="ARBA" id="ARBA00022692"/>
    </source>
</evidence>
<dbReference type="Proteomes" id="UP000559404">
    <property type="component" value="Unassembled WGS sequence"/>
</dbReference>
<accession>A0A838XRJ5</accession>
<dbReference type="NCBIfam" id="TIGR03141">
    <property type="entry name" value="cytochro_ccmD"/>
    <property type="match status" value="1"/>
</dbReference>
<evidence type="ECO:0000256" key="5">
    <source>
        <dbReference type="ARBA" id="ARBA00022448"/>
    </source>
</evidence>
<reference evidence="13 14" key="1">
    <citation type="submission" date="2020-07" db="EMBL/GenBank/DDBJ databases">
        <authorList>
            <person name="Li M."/>
        </authorList>
    </citation>
    <scope>NUCLEOTIDE SEQUENCE [LARGE SCALE GENOMIC DNA]</scope>
    <source>
        <strain evidence="13 14">DSM 23284</strain>
    </source>
</reference>
<evidence type="ECO:0000256" key="6">
    <source>
        <dbReference type="ARBA" id="ARBA00022475"/>
    </source>
</evidence>
<proteinExistence type="inferred from homology"/>
<evidence type="ECO:0000313" key="14">
    <source>
        <dbReference type="Proteomes" id="UP000559404"/>
    </source>
</evidence>
<reference evidence="13 14" key="2">
    <citation type="submission" date="2020-08" db="EMBL/GenBank/DDBJ databases">
        <title>Stappia taiwanensis sp. nov., isolated from a coastal thermal spring.</title>
        <authorList>
            <person name="Kampfer P."/>
        </authorList>
    </citation>
    <scope>NUCLEOTIDE SEQUENCE [LARGE SCALE GENOMIC DNA]</scope>
    <source>
        <strain evidence="13 14">DSM 23284</strain>
    </source>
</reference>
<dbReference type="GO" id="GO:0015886">
    <property type="term" value="P:heme transport"/>
    <property type="evidence" value="ECO:0007669"/>
    <property type="project" value="InterPro"/>
</dbReference>
<keyword evidence="9 12" id="KW-0201">Cytochrome c-type biogenesis</keyword>
<evidence type="ECO:0000256" key="9">
    <source>
        <dbReference type="ARBA" id="ARBA00022748"/>
    </source>
</evidence>
<gene>
    <name evidence="13" type="primary">ccmD</name>
    <name evidence="13" type="ORF">H1W37_14815</name>
</gene>
<evidence type="ECO:0000256" key="1">
    <source>
        <dbReference type="ARBA" id="ARBA00002442"/>
    </source>
</evidence>
<dbReference type="EMBL" id="JACEON010000014">
    <property type="protein sequence ID" value="MBA4612932.1"/>
    <property type="molecule type" value="Genomic_DNA"/>
</dbReference>
<sequence length="64" mass="6742">MTQLLDLGPHAGFILASFGITTVVIAALFGWILADHAALKGKLAELERQGVRRRSGARPSGTPS</sequence>
<keyword evidence="7 12" id="KW-0997">Cell inner membrane</keyword>
<dbReference type="InterPro" id="IPR007078">
    <property type="entry name" value="Haem_export_protD_CcmD"/>
</dbReference>
<evidence type="ECO:0000256" key="11">
    <source>
        <dbReference type="ARBA" id="ARBA00023136"/>
    </source>
</evidence>
<keyword evidence="5 12" id="KW-0813">Transport</keyword>
<organism evidence="13 14">
    <name type="scientific">Stappia taiwanensis</name>
    <dbReference type="NCBI Taxonomy" id="992267"/>
    <lineage>
        <taxon>Bacteria</taxon>
        <taxon>Pseudomonadati</taxon>
        <taxon>Pseudomonadota</taxon>
        <taxon>Alphaproteobacteria</taxon>
        <taxon>Hyphomicrobiales</taxon>
        <taxon>Stappiaceae</taxon>
        <taxon>Stappia</taxon>
    </lineage>
</organism>
<feature type="transmembrane region" description="Helical" evidence="12">
    <location>
        <begin position="12"/>
        <end position="34"/>
    </location>
</feature>
<evidence type="ECO:0000256" key="12">
    <source>
        <dbReference type="RuleBase" id="RU363101"/>
    </source>
</evidence>
<name>A0A838XRJ5_9HYPH</name>
<evidence type="ECO:0000256" key="10">
    <source>
        <dbReference type="ARBA" id="ARBA00022989"/>
    </source>
</evidence>
<comment type="subcellular location">
    <subcellularLocation>
        <location evidence="2 12">Cell inner membrane</location>
        <topology evidence="2 12">Single-pass membrane protein</topology>
    </subcellularLocation>
</comment>
<evidence type="ECO:0000256" key="2">
    <source>
        <dbReference type="ARBA" id="ARBA00004377"/>
    </source>
</evidence>
<keyword evidence="8 12" id="KW-0812">Transmembrane</keyword>